<evidence type="ECO:0000313" key="2">
    <source>
        <dbReference type="Proteomes" id="UP000256478"/>
    </source>
</evidence>
<evidence type="ECO:0000313" key="1">
    <source>
        <dbReference type="EMBL" id="REL28129.1"/>
    </source>
</evidence>
<gene>
    <name evidence="1" type="ORF">DXX93_17200</name>
</gene>
<dbReference type="EMBL" id="QUOU01000001">
    <property type="protein sequence ID" value="REL28129.1"/>
    <property type="molecule type" value="Genomic_DNA"/>
</dbReference>
<sequence>MSIKLKEKFVLQNGVTILACLLDDPKCSVVGRKFQLVSEEGVKQTLTIIGERSLLQRTAKSEHRAFETRDSVMLSSEEIRTGDWMLIE</sequence>
<organism evidence="1 2">
    <name type="scientific">Thalassotalea euphylliae</name>
    <dbReference type="NCBI Taxonomy" id="1655234"/>
    <lineage>
        <taxon>Bacteria</taxon>
        <taxon>Pseudomonadati</taxon>
        <taxon>Pseudomonadota</taxon>
        <taxon>Gammaproteobacteria</taxon>
        <taxon>Alteromonadales</taxon>
        <taxon>Colwelliaceae</taxon>
        <taxon>Thalassotalea</taxon>
    </lineage>
</organism>
<dbReference type="RefSeq" id="WP_116009183.1">
    <property type="nucleotide sequence ID" value="NZ_QUOU01000001.1"/>
</dbReference>
<name>A0A3E0TUI1_9GAMM</name>
<dbReference type="OrthoDB" id="7064065at2"/>
<comment type="caution">
    <text evidence="1">The sequence shown here is derived from an EMBL/GenBank/DDBJ whole genome shotgun (WGS) entry which is preliminary data.</text>
</comment>
<protein>
    <submittedName>
        <fullName evidence="1">Uncharacterized protein</fullName>
    </submittedName>
</protein>
<proteinExistence type="predicted"/>
<reference evidence="1 2" key="1">
    <citation type="submission" date="2018-08" db="EMBL/GenBank/DDBJ databases">
        <title>Thalassotalea euphylliae genome.</title>
        <authorList>
            <person name="Summers S."/>
            <person name="Rice S.A."/>
            <person name="Freckelton M.L."/>
            <person name="Nedved B.T."/>
            <person name="Hadfield M.G."/>
        </authorList>
    </citation>
    <scope>NUCLEOTIDE SEQUENCE [LARGE SCALE GENOMIC DNA]</scope>
    <source>
        <strain evidence="1 2">H1</strain>
    </source>
</reference>
<accession>A0A3E0TUI1</accession>
<dbReference type="Proteomes" id="UP000256478">
    <property type="component" value="Unassembled WGS sequence"/>
</dbReference>
<dbReference type="PROSITE" id="PS51257">
    <property type="entry name" value="PROKAR_LIPOPROTEIN"/>
    <property type="match status" value="1"/>
</dbReference>
<dbReference type="AlphaFoldDB" id="A0A3E0TUI1"/>